<dbReference type="SUPFAM" id="SSF53335">
    <property type="entry name" value="S-adenosyl-L-methionine-dependent methyltransferases"/>
    <property type="match status" value="1"/>
</dbReference>
<accession>A0A1G6S1N3</accession>
<evidence type="ECO:0000256" key="1">
    <source>
        <dbReference type="ARBA" id="ARBA00010815"/>
    </source>
</evidence>
<dbReference type="InterPro" id="IPR029063">
    <property type="entry name" value="SAM-dependent_MTases_sf"/>
</dbReference>
<evidence type="ECO:0000313" key="6">
    <source>
        <dbReference type="EMBL" id="SDD10749.1"/>
    </source>
</evidence>
<dbReference type="Gene3D" id="3.40.50.150">
    <property type="entry name" value="Vaccinia Virus protein VP39"/>
    <property type="match status" value="1"/>
</dbReference>
<dbReference type="PANTHER" id="PTHR43667">
    <property type="entry name" value="CYCLOPROPANE-FATTY-ACYL-PHOSPHOLIPID SYNTHASE"/>
    <property type="match status" value="1"/>
</dbReference>
<gene>
    <name evidence="6" type="ORF">SAMN05216174_107167</name>
</gene>
<proteinExistence type="inferred from homology"/>
<dbReference type="GO" id="GO:0008610">
    <property type="term" value="P:lipid biosynthetic process"/>
    <property type="evidence" value="ECO:0007669"/>
    <property type="project" value="InterPro"/>
</dbReference>
<evidence type="ECO:0000256" key="5">
    <source>
        <dbReference type="ARBA" id="ARBA00023098"/>
    </source>
</evidence>
<dbReference type="STRING" id="1271860.SAMN05216174_107167"/>
<evidence type="ECO:0000256" key="4">
    <source>
        <dbReference type="ARBA" id="ARBA00022691"/>
    </source>
</evidence>
<keyword evidence="5" id="KW-0443">Lipid metabolism</keyword>
<organism evidence="6 7">
    <name type="scientific">Actinokineospora iranica</name>
    <dbReference type="NCBI Taxonomy" id="1271860"/>
    <lineage>
        <taxon>Bacteria</taxon>
        <taxon>Bacillati</taxon>
        <taxon>Actinomycetota</taxon>
        <taxon>Actinomycetes</taxon>
        <taxon>Pseudonocardiales</taxon>
        <taxon>Pseudonocardiaceae</taxon>
        <taxon>Actinokineospora</taxon>
    </lineage>
</organism>
<sequence>MTVADTNQHYDLDPEVFGQFLDPLRKYSSALYATPDESLADAQVNKLRFVAECLRLRGGERLLDIGCGWGALILFMAREYRCETLGVSPAPRQHDYIARRAQELGVADLVRTRVGHFERLDLAPRGMDAVSMLGSIVHMPDLDEVFRRTRAVLRKGGMLYVSESCFRNAAAHAAFDARVGTDFVRNDIFGWGDMRPLSELVAGAERAGFSITAVEDLTDHYRRTIEDWLRNVAAAEERLEAHEPGLTAKLTHYLEVANAGWGYTTKHYALVCRNAR</sequence>
<comment type="similarity">
    <text evidence="1">Belongs to the CFA/CMAS family.</text>
</comment>
<evidence type="ECO:0000256" key="2">
    <source>
        <dbReference type="ARBA" id="ARBA00022603"/>
    </source>
</evidence>
<protein>
    <submittedName>
        <fullName evidence="6">Cyclopropane-fatty-acyl-phospholipid synthase</fullName>
    </submittedName>
</protein>
<dbReference type="GO" id="GO:0032259">
    <property type="term" value="P:methylation"/>
    <property type="evidence" value="ECO:0007669"/>
    <property type="project" value="UniProtKB-KW"/>
</dbReference>
<dbReference type="InterPro" id="IPR050723">
    <property type="entry name" value="CFA/CMAS"/>
</dbReference>
<evidence type="ECO:0000313" key="7">
    <source>
        <dbReference type="Proteomes" id="UP000199501"/>
    </source>
</evidence>
<name>A0A1G6S1N3_9PSEU</name>
<dbReference type="PANTHER" id="PTHR43667:SF1">
    <property type="entry name" value="CYCLOPROPANE-FATTY-ACYL-PHOSPHOLIPID SYNTHASE"/>
    <property type="match status" value="1"/>
</dbReference>
<keyword evidence="4" id="KW-0949">S-adenosyl-L-methionine</keyword>
<dbReference type="GO" id="GO:0008168">
    <property type="term" value="F:methyltransferase activity"/>
    <property type="evidence" value="ECO:0007669"/>
    <property type="project" value="UniProtKB-KW"/>
</dbReference>
<evidence type="ECO:0000256" key="3">
    <source>
        <dbReference type="ARBA" id="ARBA00022679"/>
    </source>
</evidence>
<dbReference type="EMBL" id="FMZZ01000007">
    <property type="protein sequence ID" value="SDD10749.1"/>
    <property type="molecule type" value="Genomic_DNA"/>
</dbReference>
<dbReference type="Proteomes" id="UP000199501">
    <property type="component" value="Unassembled WGS sequence"/>
</dbReference>
<dbReference type="InterPro" id="IPR003333">
    <property type="entry name" value="CMAS"/>
</dbReference>
<keyword evidence="2" id="KW-0489">Methyltransferase</keyword>
<keyword evidence="7" id="KW-1185">Reference proteome</keyword>
<dbReference type="OrthoDB" id="3667753at2"/>
<reference evidence="7" key="1">
    <citation type="submission" date="2016-10" db="EMBL/GenBank/DDBJ databases">
        <authorList>
            <person name="Varghese N."/>
            <person name="Submissions S."/>
        </authorList>
    </citation>
    <scope>NUCLEOTIDE SEQUENCE [LARGE SCALE GENOMIC DNA]</scope>
    <source>
        <strain evidence="7">IBRC-M 10403</strain>
    </source>
</reference>
<keyword evidence="3" id="KW-0808">Transferase</keyword>
<dbReference type="RefSeq" id="WP_091451284.1">
    <property type="nucleotide sequence ID" value="NZ_FMZZ01000007.1"/>
</dbReference>
<dbReference type="Pfam" id="PF02353">
    <property type="entry name" value="CMAS"/>
    <property type="match status" value="1"/>
</dbReference>
<dbReference type="PIRSF" id="PIRSF003085">
    <property type="entry name" value="CMAS"/>
    <property type="match status" value="1"/>
</dbReference>
<dbReference type="AlphaFoldDB" id="A0A1G6S1N3"/>
<dbReference type="CDD" id="cd02440">
    <property type="entry name" value="AdoMet_MTases"/>
    <property type="match status" value="1"/>
</dbReference>